<keyword evidence="4 8" id="KW-0812">Transmembrane</keyword>
<keyword evidence="5 8" id="KW-1133">Transmembrane helix</keyword>
<evidence type="ECO:0000256" key="2">
    <source>
        <dbReference type="ARBA" id="ARBA00006464"/>
    </source>
</evidence>
<evidence type="ECO:0000313" key="11">
    <source>
        <dbReference type="Proteomes" id="UP000749040"/>
    </source>
</evidence>
<dbReference type="InterPro" id="IPR003362">
    <property type="entry name" value="Bact_transf"/>
</dbReference>
<dbReference type="PANTHER" id="PTHR30576">
    <property type="entry name" value="COLANIC BIOSYNTHESIS UDP-GLUCOSE LIPID CARRIER TRANSFERASE"/>
    <property type="match status" value="1"/>
</dbReference>
<dbReference type="GO" id="GO:0016740">
    <property type="term" value="F:transferase activity"/>
    <property type="evidence" value="ECO:0007669"/>
    <property type="project" value="UniProtKB-KW"/>
</dbReference>
<evidence type="ECO:0000256" key="8">
    <source>
        <dbReference type="SAM" id="Phobius"/>
    </source>
</evidence>
<protein>
    <submittedName>
        <fullName evidence="10">Sugar transferase</fullName>
    </submittedName>
</protein>
<dbReference type="Pfam" id="PF02397">
    <property type="entry name" value="Bac_transf"/>
    <property type="match status" value="1"/>
</dbReference>
<keyword evidence="11" id="KW-1185">Reference proteome</keyword>
<sequence>MRRIEEDPAIPVRSGPDEPAGSGTVQRTAPGGDGPATGTPGSGTHVTGTPPDAVTAGAGTPATGTRDTDNPTSRQRGRTPHATGSRAPGDTGALGTPGHARGVPGPPLRRAYRRVRGKHGLHRVHSTYGDKAAWYLPLALLIDAAGIALPVLLVLRHFRQPHPLACAVVTAAAWLSIRAVRRRYAADVLGENRGVLAVLADWLVLLGVLAVLRTAFGEIVEPSRALLGVTAAPVLTAAGRAVTHRHLIADRRSAQAVRRVLVIGEPATADHVVGHLAARTEHAYVVVGVVPVGGARLACGAPVVARLGAIDPPQPSGDSALVLGAVREADAELVLLAPGPRLSAERLRRLSWALHDAGIPLAVLPGLVDVAVRRVQLDAPAGLAMLHIAPPIRRGAQLALKGALDRTGAALGLLLLAPVLGAIALAVRLTSPGPVFHRQTRYGRHAAPFTMWKFRTMVADAEARKAELTGANENDGLMFKMRRDPRVTPVGRFLRRTSLDELPQLFNVLAGTMSLVGPRPPLADEVAHYDEVELRRLSVKPGITGLWQVSGRSELSWDETVALDLRYVDNWSFTVDVDVIARTFRAVADGRGAY</sequence>
<evidence type="ECO:0000313" key="10">
    <source>
        <dbReference type="EMBL" id="MBM9505344.1"/>
    </source>
</evidence>
<feature type="transmembrane region" description="Helical" evidence="8">
    <location>
        <begin position="161"/>
        <end position="180"/>
    </location>
</feature>
<evidence type="ECO:0000259" key="9">
    <source>
        <dbReference type="Pfam" id="PF02397"/>
    </source>
</evidence>
<reference evidence="10 11" key="1">
    <citation type="submission" date="2021-01" db="EMBL/GenBank/DDBJ databases">
        <title>Streptomyces acididurans sp. nov., isolated from a peat swamp forest soil.</title>
        <authorList>
            <person name="Chantavorakit T."/>
            <person name="Duangmal K."/>
        </authorList>
    </citation>
    <scope>NUCLEOTIDE SEQUENCE [LARGE SCALE GENOMIC DNA]</scope>
    <source>
        <strain evidence="10 11">KK5PA1</strain>
    </source>
</reference>
<comment type="caution">
    <text evidence="10">The sequence shown here is derived from an EMBL/GenBank/DDBJ whole genome shotgun (WGS) entry which is preliminary data.</text>
</comment>
<dbReference type="EMBL" id="JADKYB010000006">
    <property type="protein sequence ID" value="MBM9505344.1"/>
    <property type="molecule type" value="Genomic_DNA"/>
</dbReference>
<feature type="domain" description="Bacterial sugar transferase" evidence="9">
    <location>
        <begin position="401"/>
        <end position="587"/>
    </location>
</feature>
<gene>
    <name evidence="10" type="ORF">ITX44_12460</name>
</gene>
<evidence type="ECO:0000256" key="7">
    <source>
        <dbReference type="SAM" id="MobiDB-lite"/>
    </source>
</evidence>
<dbReference type="NCBIfam" id="TIGR03025">
    <property type="entry name" value="EPS_sugtrans"/>
    <property type="match status" value="1"/>
</dbReference>
<evidence type="ECO:0000256" key="3">
    <source>
        <dbReference type="ARBA" id="ARBA00022679"/>
    </source>
</evidence>
<keyword evidence="6 8" id="KW-0472">Membrane</keyword>
<proteinExistence type="inferred from homology"/>
<dbReference type="Proteomes" id="UP000749040">
    <property type="component" value="Unassembled WGS sequence"/>
</dbReference>
<accession>A0ABS2TPT5</accession>
<feature type="transmembrane region" description="Helical" evidence="8">
    <location>
        <begin position="132"/>
        <end position="155"/>
    </location>
</feature>
<evidence type="ECO:0000256" key="5">
    <source>
        <dbReference type="ARBA" id="ARBA00022989"/>
    </source>
</evidence>
<organism evidence="10 11">
    <name type="scientific">Actinacidiphila acididurans</name>
    <dbReference type="NCBI Taxonomy" id="2784346"/>
    <lineage>
        <taxon>Bacteria</taxon>
        <taxon>Bacillati</taxon>
        <taxon>Actinomycetota</taxon>
        <taxon>Actinomycetes</taxon>
        <taxon>Kitasatosporales</taxon>
        <taxon>Streptomycetaceae</taxon>
        <taxon>Actinacidiphila</taxon>
    </lineage>
</organism>
<comment type="similarity">
    <text evidence="2">Belongs to the bacterial sugar transferase family.</text>
</comment>
<evidence type="ECO:0000256" key="6">
    <source>
        <dbReference type="ARBA" id="ARBA00023136"/>
    </source>
</evidence>
<evidence type="ECO:0000256" key="1">
    <source>
        <dbReference type="ARBA" id="ARBA00004141"/>
    </source>
</evidence>
<keyword evidence="3 10" id="KW-0808">Transferase</keyword>
<dbReference type="InterPro" id="IPR017475">
    <property type="entry name" value="EPS_sugar_tfrase"/>
</dbReference>
<comment type="subcellular location">
    <subcellularLocation>
        <location evidence="1">Membrane</location>
        <topology evidence="1">Multi-pass membrane protein</topology>
    </subcellularLocation>
</comment>
<name>A0ABS2TPT5_9ACTN</name>
<feature type="compositionally biased region" description="Low complexity" evidence="7">
    <location>
        <begin position="36"/>
        <end position="65"/>
    </location>
</feature>
<feature type="transmembrane region" description="Helical" evidence="8">
    <location>
        <begin position="192"/>
        <end position="212"/>
    </location>
</feature>
<dbReference type="PANTHER" id="PTHR30576:SF10">
    <property type="entry name" value="SLL5057 PROTEIN"/>
    <property type="match status" value="1"/>
</dbReference>
<evidence type="ECO:0000256" key="4">
    <source>
        <dbReference type="ARBA" id="ARBA00022692"/>
    </source>
</evidence>
<feature type="region of interest" description="Disordered" evidence="7">
    <location>
        <begin position="1"/>
        <end position="108"/>
    </location>
</feature>